<proteinExistence type="predicted"/>
<evidence type="ECO:0000313" key="2">
    <source>
        <dbReference type="Proteomes" id="UP000177810"/>
    </source>
</evidence>
<keyword evidence="1" id="KW-0067">ATP-binding</keyword>
<gene>
    <name evidence="1" type="ORF">A2V69_00640</name>
</gene>
<dbReference type="EMBL" id="MHMT01000012">
    <property type="protein sequence ID" value="OGZ32868.1"/>
    <property type="molecule type" value="Genomic_DNA"/>
</dbReference>
<reference evidence="1 2" key="1">
    <citation type="journal article" date="2016" name="Nat. Commun.">
        <title>Thousands of microbial genomes shed light on interconnected biogeochemical processes in an aquifer system.</title>
        <authorList>
            <person name="Anantharaman K."/>
            <person name="Brown C.T."/>
            <person name="Hug L.A."/>
            <person name="Sharon I."/>
            <person name="Castelle C.J."/>
            <person name="Probst A.J."/>
            <person name="Thomas B.C."/>
            <person name="Singh A."/>
            <person name="Wilkins M.J."/>
            <person name="Karaoz U."/>
            <person name="Brodie E.L."/>
            <person name="Williams K.H."/>
            <person name="Hubbard S.S."/>
            <person name="Banfield J.F."/>
        </authorList>
    </citation>
    <scope>NUCLEOTIDE SEQUENCE [LARGE SCALE GENOMIC DNA]</scope>
</reference>
<keyword evidence="1" id="KW-0378">Hydrolase</keyword>
<keyword evidence="1" id="KW-0347">Helicase</keyword>
<dbReference type="AlphaFoldDB" id="A0A1G2F5K0"/>
<dbReference type="CDD" id="cd19067">
    <property type="entry name" value="PfuEndoQ-like"/>
    <property type="match status" value="1"/>
</dbReference>
<protein>
    <submittedName>
        <fullName evidence="1">DNA helicase UvrD</fullName>
    </submittedName>
</protein>
<dbReference type="PANTHER" id="PTHR40084">
    <property type="entry name" value="PHOSPHOHYDROLASE, PHP FAMILY"/>
    <property type="match status" value="1"/>
</dbReference>
<comment type="caution">
    <text evidence="1">The sequence shown here is derived from an EMBL/GenBank/DDBJ whole genome shotgun (WGS) entry which is preliminary data.</text>
</comment>
<dbReference type="Proteomes" id="UP000177810">
    <property type="component" value="Unassembled WGS sequence"/>
</dbReference>
<dbReference type="GO" id="GO:0004386">
    <property type="term" value="F:helicase activity"/>
    <property type="evidence" value="ECO:0007669"/>
    <property type="project" value="UniProtKB-KW"/>
</dbReference>
<sequence>MQYICDFHIHSKYSRATSKETNIENLNKWARIKGVDVLGSGDFTHPLWLKELKEKLIPAEKGLFRYKDKKIKNNHNGFLINGNNHQPETRFILTTEISSIYSKGGKTRKIHNIIFAPNFEAVEKINTHLGWIGNLKSDGRPILGLDAKELAKIVLNISEDCLIIPAHAWTPWFSIFGSFSGFDSIEECFEEYTKYIYAIETGLSSDPEMNWQLSKLDNITLISNSDAHSPAKIGREANIFEGEKIDYNLIANAIKRRSTQIEPRQVGDTQINAEKELRLVKTLEFFPEEGKYHWDGHRNCGIVFSPDESFKYNNVCPRCGKPLTIGVMNRVRQLADRQIGEKPINAIPFQRLIPLEEIIADVIGIGVGTKGVNEHYKNLIKVFGNEFKILLEVRKEQIASVSLPEIAEGIDKVRQGKISVSPGYDGEYGKISIFGDNEERPKTIGSQETLF</sequence>
<dbReference type="STRING" id="1801990.A2V69_00640"/>
<evidence type="ECO:0000313" key="1">
    <source>
        <dbReference type="EMBL" id="OGZ32868.1"/>
    </source>
</evidence>
<dbReference type="Gene3D" id="3.20.20.140">
    <property type="entry name" value="Metal-dependent hydrolases"/>
    <property type="match status" value="1"/>
</dbReference>
<organism evidence="1 2">
    <name type="scientific">Candidatus Portnoybacteria bacterium RBG_13_40_8</name>
    <dbReference type="NCBI Taxonomy" id="1801990"/>
    <lineage>
        <taxon>Bacteria</taxon>
        <taxon>Candidatus Portnoyibacteriota</taxon>
    </lineage>
</organism>
<dbReference type="PANTHER" id="PTHR40084:SF1">
    <property type="entry name" value="PHOSPHOTRANSFERASE"/>
    <property type="match status" value="1"/>
</dbReference>
<name>A0A1G2F5K0_9BACT</name>
<dbReference type="InterPro" id="IPR016195">
    <property type="entry name" value="Pol/histidinol_Pase-like"/>
</dbReference>
<keyword evidence="1" id="KW-0547">Nucleotide-binding</keyword>
<accession>A0A1G2F5K0</accession>
<dbReference type="SUPFAM" id="SSF89550">
    <property type="entry name" value="PHP domain-like"/>
    <property type="match status" value="1"/>
</dbReference>